<name>A0AAX3LBP4_9ENTR</name>
<dbReference type="EMBL" id="CP116347">
    <property type="protein sequence ID" value="WCE13710.1"/>
    <property type="molecule type" value="Genomic_DNA"/>
</dbReference>
<evidence type="ECO:0008006" key="3">
    <source>
        <dbReference type="Google" id="ProtNLM"/>
    </source>
</evidence>
<organism evidence="1 2">
    <name type="scientific">Enterobacter ludwigii</name>
    <dbReference type="NCBI Taxonomy" id="299767"/>
    <lineage>
        <taxon>Bacteria</taxon>
        <taxon>Pseudomonadati</taxon>
        <taxon>Pseudomonadota</taxon>
        <taxon>Gammaproteobacteria</taxon>
        <taxon>Enterobacterales</taxon>
        <taxon>Enterobacteriaceae</taxon>
        <taxon>Enterobacter</taxon>
        <taxon>Enterobacter cloacae complex</taxon>
    </lineage>
</organism>
<dbReference type="Proteomes" id="UP001210538">
    <property type="component" value="Chromosome"/>
</dbReference>
<proteinExistence type="predicted"/>
<protein>
    <recommendedName>
        <fullName evidence="3">RES domain-containing protein</fullName>
    </recommendedName>
</protein>
<accession>A0AAX3LBP4</accession>
<dbReference type="AlphaFoldDB" id="A0AAX3LBP4"/>
<keyword evidence="2" id="KW-1185">Reference proteome</keyword>
<evidence type="ECO:0000313" key="2">
    <source>
        <dbReference type="Proteomes" id="UP001210538"/>
    </source>
</evidence>
<sequence length="298" mass="35022">MDFEIFDESIGIEGYYNIIREAMFPNSTKFSFDMASFQIEERFYPKGSFFSRVRGVTQKKANEFLTGKININDFYPPRPNQIYIPEGRFNRAKDATMYLADHPFVAMKECDIVVGDFFLLSYFSLPKNMCFMHLEDNKDKISSLLYKLFKSRDKRFYPVINLIYSDLLKFDKHDGIAYDSTKVKTGYVDVDSWGLISSVTNFAIQNINIRNFKFEVSWLMYCDENFKPVQYAIYTPLSNKKTSQLSKLNYAGNKNKFIEATNRINDRLHEDKRRGKILLDRGNLKMSDETPFRIISKH</sequence>
<evidence type="ECO:0000313" key="1">
    <source>
        <dbReference type="EMBL" id="WCE13710.1"/>
    </source>
</evidence>
<reference evidence="1 2" key="1">
    <citation type="submission" date="2023-01" db="EMBL/GenBank/DDBJ databases">
        <title>Genome sequence resource and annotation of Enterobacter ludwigii, an economically important pathogen of seedling wilt with strawberry.</title>
        <authorList>
            <person name="Xie Y."/>
        </authorList>
    </citation>
    <scope>NUCLEOTIDE SEQUENCE [LARGE SCALE GENOMIC DNA]</scope>
    <source>
        <strain evidence="1 2">CM-TZ4</strain>
    </source>
</reference>
<gene>
    <name evidence="1" type="ORF">PHA72_02120</name>
</gene>
<dbReference type="RefSeq" id="WP_059306505.1">
    <property type="nucleotide sequence ID" value="NZ_CP116347.1"/>
</dbReference>